<dbReference type="Gene3D" id="3.60.10.10">
    <property type="entry name" value="Endonuclease/exonuclease/phosphatase"/>
    <property type="match status" value="1"/>
</dbReference>
<proteinExistence type="predicted"/>
<organism evidence="4 5">
    <name type="scientific">Spinacia oleracea</name>
    <name type="common">Spinach</name>
    <dbReference type="NCBI Taxonomy" id="3562"/>
    <lineage>
        <taxon>Eukaryota</taxon>
        <taxon>Viridiplantae</taxon>
        <taxon>Streptophyta</taxon>
        <taxon>Embryophyta</taxon>
        <taxon>Tracheophyta</taxon>
        <taxon>Spermatophyta</taxon>
        <taxon>Magnoliopsida</taxon>
        <taxon>eudicotyledons</taxon>
        <taxon>Gunneridae</taxon>
        <taxon>Pentapetalae</taxon>
        <taxon>Caryophyllales</taxon>
        <taxon>Chenopodiaceae</taxon>
        <taxon>Chenopodioideae</taxon>
        <taxon>Anserineae</taxon>
        <taxon>Spinacia</taxon>
    </lineage>
</organism>
<dbReference type="SUPFAM" id="SSF56219">
    <property type="entry name" value="DNase I-like"/>
    <property type="match status" value="1"/>
</dbReference>
<sequence>MAKKKKANTNGTSPTPSTGDSTKNQPGNATFLGRNDVEKSYPDNLDADANFDNEELVHSNMVHPSVGMISRELHNAIIVLNQSLGLTGEGRIIPQCSTDPVLRNSVTADVGNTQEKAQSPVIWNDETSHTEQTVAPPEPWKNLFVGAKLASKGGALGFVSPVVKEGKKVAQLQQTDLDAMADKWQASIVMYVVGESPTIASVKRFMAAFWGDVAQPQVFYHDDGYFLIRFARNKEKNKVVAGGPYTFYGKPVIIKPWSPDFNFYEEVLKVIPLWVKFPNLPLHCWGSDSLSRISSLLGVPICADECTTRQDRVSFARVLVEMDITTTLPDHVCVEDAYGTMFKQEVKYDWKPEYCKKCNIAGHDCDKISKAAPLPKPTKKVWVAKVTHKQQETVQQPQQVPEGTLTPPHVTPAIPQSGDQDWKIVTRRTRGPSRMRVMSPNNPYTVLIEDLGFKEITGDGVVEEMVTYNCLMMKVNLCTWNVRGFNDPLKAVEVKNVIKKNNVHIIALLETRVKASKFSSVAGKLGRHWSWENNYNSNPRGRIWLGWQHLEVDLSILANHEQFIHCEIRNRTGNFSILFTAIYGLHTVETRKSLWQSLTHILPSVGTQPWLLAGDFNSILSNEDRINGTPVTTAEIQDFSNFIVSTGLCPLQSVGHYFSWHKIIDWCFGNAAWVHKFSDVPAEYLNPSISDHSPLLINCLPDKAEGGSPFRFLNYLSEHSQFLPLVEDVLSSTEVRGSYMYKLWYKLKIVKSKLKCLHKEEFAGVKERVDKARVYLDNMQNALQTAPTADLFEQEKVCIANLKKWLRVDEIALRQKSRIQWLQVGDSNHRFFFSAMKERNRQNRISVLYDENNNKLVEPDAIQSEIVGFYKTLLGSAASSLPAIHIPTVRNGTKLSNSAKNWLTREVTTLEIDQALKGIGDDKAPGLDGLNAVFFKKTWHIIKMDVYKAVMEVFTTNTMLS</sequence>
<feature type="domain" description="DUF4283" evidence="3">
    <location>
        <begin position="181"/>
        <end position="263"/>
    </location>
</feature>
<dbReference type="PANTHER" id="PTHR33233:SF17">
    <property type="entry name" value="DUF4283 DOMAIN-CONTAINING PROTEIN"/>
    <property type="match status" value="1"/>
</dbReference>
<evidence type="ECO:0000313" key="5">
    <source>
        <dbReference type="RefSeq" id="XP_056697480.1"/>
    </source>
</evidence>
<dbReference type="Proteomes" id="UP000813463">
    <property type="component" value="Chromosome 4"/>
</dbReference>
<evidence type="ECO:0008006" key="6">
    <source>
        <dbReference type="Google" id="ProtNLM"/>
    </source>
</evidence>
<reference evidence="4" key="1">
    <citation type="journal article" date="2021" name="Nat. Commun.">
        <title>Genomic analyses provide insights into spinach domestication and the genetic basis of agronomic traits.</title>
        <authorList>
            <person name="Cai X."/>
            <person name="Sun X."/>
            <person name="Xu C."/>
            <person name="Sun H."/>
            <person name="Wang X."/>
            <person name="Ge C."/>
            <person name="Zhang Z."/>
            <person name="Wang Q."/>
            <person name="Fei Z."/>
            <person name="Jiao C."/>
            <person name="Wang Q."/>
        </authorList>
    </citation>
    <scope>NUCLEOTIDE SEQUENCE [LARGE SCALE GENOMIC DNA]</scope>
    <source>
        <strain evidence="4">cv. Varoflay</strain>
    </source>
</reference>
<dbReference type="PANTHER" id="PTHR33233">
    <property type="entry name" value="ENDONUCLEASE/EXONUCLEASE/PHOSPHATASE"/>
    <property type="match status" value="1"/>
</dbReference>
<feature type="region of interest" description="Disordered" evidence="1">
    <location>
        <begin position="392"/>
        <end position="417"/>
    </location>
</feature>
<protein>
    <recommendedName>
        <fullName evidence="6">DUF4283 domain-containing protein</fullName>
    </recommendedName>
</protein>
<evidence type="ECO:0000259" key="2">
    <source>
        <dbReference type="Pfam" id="PF03372"/>
    </source>
</evidence>
<accession>A0ABM3RPE3</accession>
<dbReference type="InterPro" id="IPR036691">
    <property type="entry name" value="Endo/exonu/phosph_ase_sf"/>
</dbReference>
<keyword evidence="4" id="KW-1185">Reference proteome</keyword>
<evidence type="ECO:0000313" key="4">
    <source>
        <dbReference type="Proteomes" id="UP000813463"/>
    </source>
</evidence>
<name>A0ABM3RPE3_SPIOL</name>
<dbReference type="RefSeq" id="XP_056697480.1">
    <property type="nucleotide sequence ID" value="XM_056841502.1"/>
</dbReference>
<evidence type="ECO:0000256" key="1">
    <source>
        <dbReference type="SAM" id="MobiDB-lite"/>
    </source>
</evidence>
<feature type="domain" description="Endonuclease/exonuclease/phosphatase" evidence="2">
    <location>
        <begin position="478"/>
        <end position="692"/>
    </location>
</feature>
<feature type="compositionally biased region" description="Low complexity" evidence="1">
    <location>
        <begin position="8"/>
        <end position="19"/>
    </location>
</feature>
<feature type="compositionally biased region" description="Low complexity" evidence="1">
    <location>
        <begin position="392"/>
        <end position="404"/>
    </location>
</feature>
<dbReference type="GeneID" id="110780710"/>
<dbReference type="Pfam" id="PF03372">
    <property type="entry name" value="Exo_endo_phos"/>
    <property type="match status" value="1"/>
</dbReference>
<evidence type="ECO:0000259" key="3">
    <source>
        <dbReference type="Pfam" id="PF14111"/>
    </source>
</evidence>
<reference evidence="5" key="2">
    <citation type="submission" date="2025-08" db="UniProtKB">
        <authorList>
            <consortium name="RefSeq"/>
        </authorList>
    </citation>
    <scope>IDENTIFICATION</scope>
    <source>
        <tissue evidence="5">Leaf</tissue>
    </source>
</reference>
<feature type="region of interest" description="Disordered" evidence="1">
    <location>
        <begin position="1"/>
        <end position="46"/>
    </location>
</feature>
<dbReference type="InterPro" id="IPR025558">
    <property type="entry name" value="DUF4283"/>
</dbReference>
<dbReference type="Pfam" id="PF14111">
    <property type="entry name" value="DUF4283"/>
    <property type="match status" value="1"/>
</dbReference>
<dbReference type="InterPro" id="IPR005135">
    <property type="entry name" value="Endo/exonuclease/phosphatase"/>
</dbReference>
<gene>
    <name evidence="5" type="primary">LOC110780710</name>
</gene>